<sequence length="42" mass="4650">MAGKVLFSNVAIGEYFRSFVAYSTIVISLIMNIHNEKQGVSD</sequence>
<keyword evidence="1" id="KW-0812">Transmembrane</keyword>
<dbReference type="Proteomes" id="UP000003178">
    <property type="component" value="Unassembled WGS sequence"/>
</dbReference>
<evidence type="ECO:0000313" key="3">
    <source>
        <dbReference type="Proteomes" id="UP000003178"/>
    </source>
</evidence>
<evidence type="ECO:0000313" key="2">
    <source>
        <dbReference type="EMBL" id="EEA85104.1"/>
    </source>
</evidence>
<organism evidence="2 3">
    <name type="scientific">Peptacetobacter hiranonis (strain DSM 13275 / JCM 10541 / KCTC 15199 / TO-931)</name>
    <name type="common">Clostridium hiranonis</name>
    <dbReference type="NCBI Taxonomy" id="500633"/>
    <lineage>
        <taxon>Bacteria</taxon>
        <taxon>Bacillati</taxon>
        <taxon>Bacillota</taxon>
        <taxon>Clostridia</taxon>
        <taxon>Peptostreptococcales</taxon>
        <taxon>Peptostreptococcaceae</taxon>
        <taxon>Peptacetobacter</taxon>
    </lineage>
</organism>
<keyword evidence="1" id="KW-1133">Transmembrane helix</keyword>
<evidence type="ECO:0000256" key="1">
    <source>
        <dbReference type="SAM" id="Phobius"/>
    </source>
</evidence>
<keyword evidence="3" id="KW-1185">Reference proteome</keyword>
<accession>B6FZE4</accession>
<dbReference type="HOGENOM" id="CLU_3249504_0_0_9"/>
<reference evidence="2 3" key="2">
    <citation type="submission" date="2008-10" db="EMBL/GenBank/DDBJ databases">
        <title>Draft genome sequence of Clostridium hiranonis (DSM 13275).</title>
        <authorList>
            <person name="Sudarsanam P."/>
            <person name="Ley R."/>
            <person name="Guruge J."/>
            <person name="Turnbaugh P.J."/>
            <person name="Mahowald M."/>
            <person name="Liep D."/>
            <person name="Gordon J."/>
        </authorList>
    </citation>
    <scope>NUCLEOTIDE SEQUENCE [LARGE SCALE GENOMIC DNA]</scope>
    <source>
        <strain evidence="2 3">DSM 13275</strain>
    </source>
</reference>
<gene>
    <name evidence="2" type="ORF">CLOHIR_01248</name>
</gene>
<name>B6FZE4_PEPHT</name>
<feature type="transmembrane region" description="Helical" evidence="1">
    <location>
        <begin position="15"/>
        <end position="33"/>
    </location>
</feature>
<dbReference type="EMBL" id="ABWP01000052">
    <property type="protein sequence ID" value="EEA85104.1"/>
    <property type="molecule type" value="Genomic_DNA"/>
</dbReference>
<reference evidence="2 3" key="1">
    <citation type="submission" date="2008-09" db="EMBL/GenBank/DDBJ databases">
        <authorList>
            <person name="Fulton L."/>
            <person name="Clifton S."/>
            <person name="Fulton B."/>
            <person name="Xu J."/>
            <person name="Minx P."/>
            <person name="Pepin K.H."/>
            <person name="Johnson M."/>
            <person name="Thiruvilangam P."/>
            <person name="Bhonagiri V."/>
            <person name="Nash W.E."/>
            <person name="Mardis E.R."/>
            <person name="Wilson R.K."/>
        </authorList>
    </citation>
    <scope>NUCLEOTIDE SEQUENCE [LARGE SCALE GENOMIC DNA]</scope>
    <source>
        <strain evidence="2 3">DSM 13275</strain>
    </source>
</reference>
<protein>
    <submittedName>
        <fullName evidence="2">Uncharacterized protein</fullName>
    </submittedName>
</protein>
<comment type="caution">
    <text evidence="2">The sequence shown here is derived from an EMBL/GenBank/DDBJ whole genome shotgun (WGS) entry which is preliminary data.</text>
</comment>
<keyword evidence="1" id="KW-0472">Membrane</keyword>
<proteinExistence type="predicted"/>
<dbReference type="AlphaFoldDB" id="B6FZE4"/>